<protein>
    <submittedName>
        <fullName evidence="1">Uncharacterized protein</fullName>
    </submittedName>
</protein>
<proteinExistence type="predicted"/>
<dbReference type="EMBL" id="LOWA01000018">
    <property type="protein sequence ID" value="KVE28736.1"/>
    <property type="molecule type" value="Genomic_DNA"/>
</dbReference>
<sequence length="88" mass="10181">MKPDVRAWPGFVEALTPEWVDNDVTKKLVKLVSDDAMAKVIWGCLKTDSIAWLYRNVPVLDNKRPIDLLNDEDGRDEVKWALLSSPWW</sequence>
<dbReference type="Proteomes" id="UP000062788">
    <property type="component" value="Unassembled WGS sequence"/>
</dbReference>
<dbReference type="RefSeq" id="WP_082711788.1">
    <property type="nucleotide sequence ID" value="NZ_LOWA01000018.1"/>
</dbReference>
<gene>
    <name evidence="1" type="ORF">WS67_08470</name>
</gene>
<dbReference type="OrthoDB" id="5918037at2"/>
<accession>A0A103E5G3</accession>
<organism evidence="1 2">
    <name type="scientific">Burkholderia singularis</name>
    <dbReference type="NCBI Taxonomy" id="1503053"/>
    <lineage>
        <taxon>Bacteria</taxon>
        <taxon>Pseudomonadati</taxon>
        <taxon>Pseudomonadota</taxon>
        <taxon>Betaproteobacteria</taxon>
        <taxon>Burkholderiales</taxon>
        <taxon>Burkholderiaceae</taxon>
        <taxon>Burkholderia</taxon>
        <taxon>pseudomallei group</taxon>
    </lineage>
</organism>
<comment type="caution">
    <text evidence="1">The sequence shown here is derived from an EMBL/GenBank/DDBJ whole genome shotgun (WGS) entry which is preliminary data.</text>
</comment>
<evidence type="ECO:0000313" key="2">
    <source>
        <dbReference type="Proteomes" id="UP000062788"/>
    </source>
</evidence>
<reference evidence="1 2" key="1">
    <citation type="submission" date="2015-11" db="EMBL/GenBank/DDBJ databases">
        <title>Expanding the genomic diversity of Burkholderia species for the development of highly accurate diagnostics.</title>
        <authorList>
            <person name="Sahl J."/>
            <person name="Keim P."/>
            <person name="Wagner D."/>
        </authorList>
    </citation>
    <scope>NUCLEOTIDE SEQUENCE [LARGE SCALE GENOMIC DNA]</scope>
    <source>
        <strain evidence="1 2">TSV85</strain>
    </source>
</reference>
<name>A0A103E5G3_9BURK</name>
<keyword evidence="2" id="KW-1185">Reference proteome</keyword>
<evidence type="ECO:0000313" key="1">
    <source>
        <dbReference type="EMBL" id="KVE28736.1"/>
    </source>
</evidence>
<dbReference type="AlphaFoldDB" id="A0A103E5G3"/>